<protein>
    <submittedName>
        <fullName evidence="2">Transcriptional regulator</fullName>
    </submittedName>
</protein>
<dbReference type="Proteomes" id="UP000448575">
    <property type="component" value="Unassembled WGS sequence"/>
</dbReference>
<keyword evidence="3" id="KW-1185">Reference proteome</keyword>
<evidence type="ECO:0000313" key="2">
    <source>
        <dbReference type="EMBL" id="MYN02445.1"/>
    </source>
</evidence>
<comment type="caution">
    <text evidence="2">The sequence shown here is derived from an EMBL/GenBank/DDBJ whole genome shotgun (WGS) entry which is preliminary data.</text>
</comment>
<gene>
    <name evidence="2" type="ORF">GTP41_10070</name>
</gene>
<dbReference type="GO" id="GO:0006355">
    <property type="term" value="P:regulation of DNA-templated transcription"/>
    <property type="evidence" value="ECO:0007669"/>
    <property type="project" value="InterPro"/>
</dbReference>
<name>A0A6N9HI08_9BURK</name>
<dbReference type="SUPFAM" id="SSF47413">
    <property type="entry name" value="lambda repressor-like DNA-binding domains"/>
    <property type="match status" value="1"/>
</dbReference>
<evidence type="ECO:0000259" key="1">
    <source>
        <dbReference type="PROSITE" id="PS50943"/>
    </source>
</evidence>
<feature type="domain" description="HTH cro/C1-type" evidence="1">
    <location>
        <begin position="87"/>
        <end position="139"/>
    </location>
</feature>
<dbReference type="EMBL" id="WWCJ01000006">
    <property type="protein sequence ID" value="MYN02445.1"/>
    <property type="molecule type" value="Genomic_DNA"/>
</dbReference>
<evidence type="ECO:0000313" key="3">
    <source>
        <dbReference type="Proteomes" id="UP000448575"/>
    </source>
</evidence>
<dbReference type="InterPro" id="IPR039060">
    <property type="entry name" value="Antitox_HigA"/>
</dbReference>
<sequence>MECIDESSEIVEIARNFRVLSARVPLHAIEDEATYTHAVSVMNSLLDAGGANEKHELAGLVHVLGLLIAEYEGAHHPLAQATPVDMLRFMMEQHELRQSDLTEIGSQGVVSEVLSGKRDLNLRQARALAKRFHLPVSAFLKPA</sequence>
<dbReference type="InterPro" id="IPR010982">
    <property type="entry name" value="Lambda_DNA-bd_dom_sf"/>
</dbReference>
<dbReference type="GO" id="GO:0001046">
    <property type="term" value="F:core promoter sequence-specific DNA binding"/>
    <property type="evidence" value="ECO:0007669"/>
    <property type="project" value="TreeGrafter"/>
</dbReference>
<accession>A0A6N9HI08</accession>
<dbReference type="CDD" id="cd00093">
    <property type="entry name" value="HTH_XRE"/>
    <property type="match status" value="1"/>
</dbReference>
<dbReference type="InterPro" id="IPR001387">
    <property type="entry name" value="Cro/C1-type_HTH"/>
</dbReference>
<dbReference type="RefSeq" id="WP_161025449.1">
    <property type="nucleotide sequence ID" value="NZ_WWCJ01000006.1"/>
</dbReference>
<dbReference type="PROSITE" id="PS50943">
    <property type="entry name" value="HTH_CROC1"/>
    <property type="match status" value="1"/>
</dbReference>
<organism evidence="2 3">
    <name type="scientific">Pseudoduganella guangdongensis</name>
    <dbReference type="NCBI Taxonomy" id="2692179"/>
    <lineage>
        <taxon>Bacteria</taxon>
        <taxon>Pseudomonadati</taxon>
        <taxon>Pseudomonadota</taxon>
        <taxon>Betaproteobacteria</taxon>
        <taxon>Burkholderiales</taxon>
        <taxon>Oxalobacteraceae</taxon>
        <taxon>Telluria group</taxon>
        <taxon>Pseudoduganella</taxon>
    </lineage>
</organism>
<reference evidence="2 3" key="1">
    <citation type="submission" date="2019-12" db="EMBL/GenBank/DDBJ databases">
        <title>Novel species isolated from a subtropical stream in China.</title>
        <authorList>
            <person name="Lu H."/>
        </authorList>
    </citation>
    <scope>NUCLEOTIDE SEQUENCE [LARGE SCALE GENOMIC DNA]</scope>
    <source>
        <strain evidence="2 3">DS3</strain>
    </source>
</reference>
<dbReference type="PANTHER" id="PTHR40455">
    <property type="entry name" value="ANTITOXIN HIGA"/>
    <property type="match status" value="1"/>
</dbReference>
<proteinExistence type="predicted"/>
<dbReference type="PANTHER" id="PTHR40455:SF1">
    <property type="entry name" value="ANTITOXIN HIGA"/>
    <property type="match status" value="1"/>
</dbReference>
<dbReference type="AlphaFoldDB" id="A0A6N9HI08"/>